<organism evidence="1 2">
    <name type="scientific">Panagrolaimus sp. JU765</name>
    <dbReference type="NCBI Taxonomy" id="591449"/>
    <lineage>
        <taxon>Eukaryota</taxon>
        <taxon>Metazoa</taxon>
        <taxon>Ecdysozoa</taxon>
        <taxon>Nematoda</taxon>
        <taxon>Chromadorea</taxon>
        <taxon>Rhabditida</taxon>
        <taxon>Tylenchina</taxon>
        <taxon>Panagrolaimomorpha</taxon>
        <taxon>Panagrolaimoidea</taxon>
        <taxon>Panagrolaimidae</taxon>
        <taxon>Panagrolaimus</taxon>
    </lineage>
</organism>
<accession>A0AC34RDB5</accession>
<name>A0AC34RDB5_9BILA</name>
<evidence type="ECO:0000313" key="2">
    <source>
        <dbReference type="WBParaSite" id="JU765_v2.g5709.t3"/>
    </source>
</evidence>
<sequence length="223" mass="24300">MMRVVFEVFIFALVGFVFGDDDVVTCGSVIKLVNAQSKARLHSHDVKYGSGSGQQSITGMTNSDDVNSHWQILGANKESCSRGTPVKCGDTIRFLHLTTKCLLHSHDFPAPLSKSNQEVSCFGKDGEGDGGDNWKEVSCFGKDGEGDGGDNWKVICNEDVWTEDDEVKFKHIDTGRYLSTSGQQFGRPISGQLEIVGVSSPGYGAIWKTAEGVYMQVKKDDGF</sequence>
<dbReference type="Proteomes" id="UP000887576">
    <property type="component" value="Unplaced"/>
</dbReference>
<evidence type="ECO:0000313" key="1">
    <source>
        <dbReference type="Proteomes" id="UP000887576"/>
    </source>
</evidence>
<proteinExistence type="predicted"/>
<dbReference type="WBParaSite" id="JU765_v2.g5709.t3">
    <property type="protein sequence ID" value="JU765_v2.g5709.t3"/>
    <property type="gene ID" value="JU765_v2.g5709"/>
</dbReference>
<protein>
    <submittedName>
        <fullName evidence="2">MIR domain-containing protein</fullName>
    </submittedName>
</protein>
<reference evidence="2" key="1">
    <citation type="submission" date="2022-11" db="UniProtKB">
        <authorList>
            <consortium name="WormBaseParasite"/>
        </authorList>
    </citation>
    <scope>IDENTIFICATION</scope>
</reference>